<keyword evidence="2" id="KW-1185">Reference proteome</keyword>
<sequence length="217" mass="24598">MRRSRDPCWPSAARASAARWRCRTSSSRARGPPRACWRYNGTCAQRRRGKQPCGVSSLSPRFLYLLYLLYLLPAADPPLLSHADCHVRLGGATGTDLTSQQCPPSTTSTDSSACNAGSLMMHITPNASAYLENVWLWVADHDLDDPDWNSDVNAMVDPNSVLTKHHLKIYIYTDIHIYIHANAYAHIHIYMHIHTHTHTYTHTHIHTYTHTHTHIHT</sequence>
<evidence type="ECO:0000313" key="2">
    <source>
        <dbReference type="Proteomes" id="UP001586593"/>
    </source>
</evidence>
<dbReference type="Proteomes" id="UP001586593">
    <property type="component" value="Unassembled WGS sequence"/>
</dbReference>
<dbReference type="InterPro" id="IPR012334">
    <property type="entry name" value="Pectin_lyas_fold"/>
</dbReference>
<gene>
    <name evidence="1" type="ORF">VTK73DRAFT_1426</name>
</gene>
<name>A0ABR3VTF3_9PEZI</name>
<evidence type="ECO:0000313" key="1">
    <source>
        <dbReference type="EMBL" id="KAL1844958.1"/>
    </source>
</evidence>
<organism evidence="1 2">
    <name type="scientific">Phialemonium thermophilum</name>
    <dbReference type="NCBI Taxonomy" id="223376"/>
    <lineage>
        <taxon>Eukaryota</taxon>
        <taxon>Fungi</taxon>
        <taxon>Dikarya</taxon>
        <taxon>Ascomycota</taxon>
        <taxon>Pezizomycotina</taxon>
        <taxon>Sordariomycetes</taxon>
        <taxon>Sordariomycetidae</taxon>
        <taxon>Cephalothecales</taxon>
        <taxon>Cephalothecaceae</taxon>
        <taxon>Phialemonium</taxon>
    </lineage>
</organism>
<protein>
    <submittedName>
        <fullName evidence="1">Uncharacterized protein</fullName>
    </submittedName>
</protein>
<accession>A0ABR3VTF3</accession>
<dbReference type="EMBL" id="JAZHXJ010001348">
    <property type="protein sequence ID" value="KAL1844958.1"/>
    <property type="molecule type" value="Genomic_DNA"/>
</dbReference>
<comment type="caution">
    <text evidence="1">The sequence shown here is derived from an EMBL/GenBank/DDBJ whole genome shotgun (WGS) entry which is preliminary data.</text>
</comment>
<reference evidence="1 2" key="1">
    <citation type="journal article" date="2024" name="Commun. Biol.">
        <title>Comparative genomic analysis of thermophilic fungi reveals convergent evolutionary adaptations and gene losses.</title>
        <authorList>
            <person name="Steindorff A.S."/>
            <person name="Aguilar-Pontes M.V."/>
            <person name="Robinson A.J."/>
            <person name="Andreopoulos B."/>
            <person name="LaButti K."/>
            <person name="Kuo A."/>
            <person name="Mondo S."/>
            <person name="Riley R."/>
            <person name="Otillar R."/>
            <person name="Haridas S."/>
            <person name="Lipzen A."/>
            <person name="Grimwood J."/>
            <person name="Schmutz J."/>
            <person name="Clum A."/>
            <person name="Reid I.D."/>
            <person name="Moisan M.C."/>
            <person name="Butler G."/>
            <person name="Nguyen T.T.M."/>
            <person name="Dewar K."/>
            <person name="Conant G."/>
            <person name="Drula E."/>
            <person name="Henrissat B."/>
            <person name="Hansel C."/>
            <person name="Singer S."/>
            <person name="Hutchinson M.I."/>
            <person name="de Vries R.P."/>
            <person name="Natvig D.O."/>
            <person name="Powell A.J."/>
            <person name="Tsang A."/>
            <person name="Grigoriev I.V."/>
        </authorList>
    </citation>
    <scope>NUCLEOTIDE SEQUENCE [LARGE SCALE GENOMIC DNA]</scope>
    <source>
        <strain evidence="1 2">ATCC 24622</strain>
    </source>
</reference>
<dbReference type="Gene3D" id="2.160.20.10">
    <property type="entry name" value="Single-stranded right-handed beta-helix, Pectin lyase-like"/>
    <property type="match status" value="1"/>
</dbReference>
<proteinExistence type="predicted"/>